<dbReference type="NCBIfam" id="TIGR00409">
    <property type="entry name" value="proS_fam_II"/>
    <property type="match status" value="1"/>
</dbReference>
<dbReference type="InterPro" id="IPR050062">
    <property type="entry name" value="Pro-tRNA_synthetase"/>
</dbReference>
<evidence type="ECO:0000256" key="1">
    <source>
        <dbReference type="ARBA" id="ARBA00004496"/>
    </source>
</evidence>
<dbReference type="InterPro" id="IPR004154">
    <property type="entry name" value="Anticodon-bd"/>
</dbReference>
<dbReference type="GO" id="GO:0004827">
    <property type="term" value="F:proline-tRNA ligase activity"/>
    <property type="evidence" value="ECO:0007669"/>
    <property type="project" value="UniProtKB-EC"/>
</dbReference>
<accession>A0ABX1PLI3</accession>
<keyword evidence="13" id="KW-1185">Reference proteome</keyword>
<keyword evidence="8 10" id="KW-0030">Aminoacyl-tRNA synthetase</keyword>
<dbReference type="InterPro" id="IPR004500">
    <property type="entry name" value="Pro-tRNA-synth_IIa_bac-type"/>
</dbReference>
<dbReference type="EC" id="6.1.1.15" evidence="10"/>
<dbReference type="SUPFAM" id="SSF55826">
    <property type="entry name" value="YbaK/ProRS associated domain"/>
    <property type="match status" value="1"/>
</dbReference>
<keyword evidence="4 10" id="KW-0436">Ligase</keyword>
<dbReference type="InterPro" id="IPR002316">
    <property type="entry name" value="Pro-tRNA-ligase_IIa"/>
</dbReference>
<dbReference type="SUPFAM" id="SSF52954">
    <property type="entry name" value="Class II aaRS ABD-related"/>
    <property type="match status" value="1"/>
</dbReference>
<dbReference type="CDD" id="cd00861">
    <property type="entry name" value="ProRS_anticodon_short"/>
    <property type="match status" value="1"/>
</dbReference>
<evidence type="ECO:0000256" key="5">
    <source>
        <dbReference type="ARBA" id="ARBA00022741"/>
    </source>
</evidence>
<dbReference type="InterPro" id="IPR007214">
    <property type="entry name" value="YbaK/aa-tRNA-synth-assoc-dom"/>
</dbReference>
<dbReference type="Gene3D" id="3.30.930.10">
    <property type="entry name" value="Bira Bifunctional Protein, Domain 2"/>
    <property type="match status" value="2"/>
</dbReference>
<dbReference type="InterPro" id="IPR006195">
    <property type="entry name" value="aa-tRNA-synth_II"/>
</dbReference>
<dbReference type="PROSITE" id="PS50862">
    <property type="entry name" value="AA_TRNA_LIGASE_II"/>
    <property type="match status" value="1"/>
</dbReference>
<comment type="function">
    <text evidence="10">Catalyzes the attachment of proline to tRNA(Pro) in a two-step reaction: proline is first activated by ATP to form Pro-AMP and then transferred to the acceptor end of tRNA(Pro). As ProRS can inadvertently accommodate and process non-cognate amino acids such as alanine and cysteine, to avoid such errors it has two additional distinct editing activities against alanine. One activity is designated as 'pretransfer' editing and involves the tRNA(Pro)-independent hydrolysis of activated Ala-AMP. The other activity is designated 'posttransfer' editing and involves deacylation of mischarged Ala-tRNA(Pro). The misacylated Cys-tRNA(Pro) is not edited by ProRS.</text>
</comment>
<dbReference type="InterPro" id="IPR002314">
    <property type="entry name" value="aa-tRNA-synt_IIb"/>
</dbReference>
<evidence type="ECO:0000256" key="7">
    <source>
        <dbReference type="ARBA" id="ARBA00022917"/>
    </source>
</evidence>
<name>A0ABX1PLI3_9RHOO</name>
<comment type="catalytic activity">
    <reaction evidence="9 10">
        <text>tRNA(Pro) + L-proline + ATP = L-prolyl-tRNA(Pro) + AMP + diphosphate</text>
        <dbReference type="Rhea" id="RHEA:14305"/>
        <dbReference type="Rhea" id="RHEA-COMP:9700"/>
        <dbReference type="Rhea" id="RHEA-COMP:9702"/>
        <dbReference type="ChEBI" id="CHEBI:30616"/>
        <dbReference type="ChEBI" id="CHEBI:33019"/>
        <dbReference type="ChEBI" id="CHEBI:60039"/>
        <dbReference type="ChEBI" id="CHEBI:78442"/>
        <dbReference type="ChEBI" id="CHEBI:78532"/>
        <dbReference type="ChEBI" id="CHEBI:456215"/>
        <dbReference type="EC" id="6.1.1.15"/>
    </reaction>
</comment>
<dbReference type="Pfam" id="PF04073">
    <property type="entry name" value="tRNA_edit"/>
    <property type="match status" value="1"/>
</dbReference>
<dbReference type="PANTHER" id="PTHR42753:SF2">
    <property type="entry name" value="PROLINE--TRNA LIGASE"/>
    <property type="match status" value="1"/>
</dbReference>
<evidence type="ECO:0000256" key="6">
    <source>
        <dbReference type="ARBA" id="ARBA00022840"/>
    </source>
</evidence>
<dbReference type="NCBIfam" id="NF006625">
    <property type="entry name" value="PRK09194.1"/>
    <property type="match status" value="1"/>
</dbReference>
<dbReference type="HAMAP" id="MF_01569">
    <property type="entry name" value="Pro_tRNA_synth_type1"/>
    <property type="match status" value="1"/>
</dbReference>
<comment type="similarity">
    <text evidence="10">Belongs to the class-II aminoacyl-tRNA synthetase family. ProS type 1 subfamily.</text>
</comment>
<dbReference type="Gene3D" id="3.40.50.800">
    <property type="entry name" value="Anticodon-binding domain"/>
    <property type="match status" value="1"/>
</dbReference>
<dbReference type="CDD" id="cd04334">
    <property type="entry name" value="ProRS-INS"/>
    <property type="match status" value="1"/>
</dbReference>
<dbReference type="RefSeq" id="WP_169117599.1">
    <property type="nucleotide sequence ID" value="NZ_WTVG02000037.1"/>
</dbReference>
<sequence>MRASQYFISTLKEAPSDAEVVSQKLMLRAGFIRKVAAGIYSYLPIGLRVIRKVEDIVREEMNRAGALELTMPLVQPAELWDETGRWEQMGAEMLRFKDRHQRDFALQPTSEEVVTDIARQELKSYRQLPKNFYQIQTKFRDERRPRFGVMRGREFTMKDAYSFDRDAAAAGRSYDAMYAAYCRIFDRLGLTYRAVAADTGAIGGDRSHEFQVIADTGEDAIVYCPGSAYAANIELAEALPLLATRAAPAKALEKTPTPGRTTCAEVAELLGVPLATTVKSLVLATEDVDDAGKPAGVTLWLLLLRGDHELNEVKAGKLPGLKAGFRFATETEIAERFGCKAGYLGPVGLKKTVRVVADRTVANMADFICGANEADFHLTGTNWGRDLPEPDLVADLRNVVEGDPSPDGMGRLAIQRGIEVGHVFYLGTKYSQSMNATFLDEDGKPKHFEMGCYGIGVTRILGAAIEQNHDARGIIWPDAIAPFRVVVCPVGWGKSEAVRSEATKLYETLLAGGIDVILDDRDERPGVMFADWELIGVPHRVVIGDRGLKEGIAEYQGRRDAEPAKIPLAELAAFVGSKLQPAA</sequence>
<keyword evidence="5 10" id="KW-0547">Nucleotide-binding</keyword>
<evidence type="ECO:0000256" key="3">
    <source>
        <dbReference type="ARBA" id="ARBA00022490"/>
    </source>
</evidence>
<comment type="caution">
    <text evidence="12">The sequence shown here is derived from an EMBL/GenBank/DDBJ whole genome shotgun (WGS) entry which is preliminary data.</text>
</comment>
<evidence type="ECO:0000256" key="4">
    <source>
        <dbReference type="ARBA" id="ARBA00022598"/>
    </source>
</evidence>
<evidence type="ECO:0000313" key="13">
    <source>
        <dbReference type="Proteomes" id="UP000615989"/>
    </source>
</evidence>
<dbReference type="PANTHER" id="PTHR42753">
    <property type="entry name" value="MITOCHONDRIAL RIBOSOME PROTEIN L39/PROLYL-TRNA LIGASE FAMILY MEMBER"/>
    <property type="match status" value="1"/>
</dbReference>
<dbReference type="InterPro" id="IPR044140">
    <property type="entry name" value="ProRS_anticodon_short"/>
</dbReference>
<feature type="domain" description="Aminoacyl-transfer RNA synthetases class-II family profile" evidence="11">
    <location>
        <begin position="33"/>
        <end position="477"/>
    </location>
</feature>
<dbReference type="Gene3D" id="3.90.960.10">
    <property type="entry name" value="YbaK/aminoacyl-tRNA synthetase-associated domain"/>
    <property type="match status" value="1"/>
</dbReference>
<dbReference type="PRINTS" id="PR01046">
    <property type="entry name" value="TRNASYNTHPRO"/>
</dbReference>
<protein>
    <recommendedName>
        <fullName evidence="10">Proline--tRNA ligase</fullName>
        <ecNumber evidence="10">6.1.1.15</ecNumber>
    </recommendedName>
    <alternativeName>
        <fullName evidence="10">Prolyl-tRNA synthetase</fullName>
        <shortName evidence="10">ProRS</shortName>
    </alternativeName>
</protein>
<evidence type="ECO:0000313" key="12">
    <source>
        <dbReference type="EMBL" id="NMG24182.1"/>
    </source>
</evidence>
<dbReference type="InterPro" id="IPR045864">
    <property type="entry name" value="aa-tRNA-synth_II/BPL/LPL"/>
</dbReference>
<comment type="subcellular location">
    <subcellularLocation>
        <location evidence="1 10">Cytoplasm</location>
    </subcellularLocation>
</comment>
<dbReference type="Proteomes" id="UP000615989">
    <property type="component" value="Unassembled WGS sequence"/>
</dbReference>
<dbReference type="Pfam" id="PF03129">
    <property type="entry name" value="HGTP_anticodon"/>
    <property type="match status" value="1"/>
</dbReference>
<dbReference type="PIRSF" id="PIRSF001535">
    <property type="entry name" value="ProRS_1"/>
    <property type="match status" value="1"/>
</dbReference>
<comment type="domain">
    <text evidence="10">Consists of three domains: the N-terminal catalytic domain, the editing domain and the C-terminal anticodon-binding domain.</text>
</comment>
<evidence type="ECO:0000259" key="11">
    <source>
        <dbReference type="PROSITE" id="PS50862"/>
    </source>
</evidence>
<dbReference type="Pfam" id="PF00587">
    <property type="entry name" value="tRNA-synt_2b"/>
    <property type="match status" value="1"/>
</dbReference>
<evidence type="ECO:0000256" key="8">
    <source>
        <dbReference type="ARBA" id="ARBA00023146"/>
    </source>
</evidence>
<dbReference type="CDD" id="cd00779">
    <property type="entry name" value="ProRS_core_prok"/>
    <property type="match status" value="1"/>
</dbReference>
<dbReference type="InterPro" id="IPR036621">
    <property type="entry name" value="Anticodon-bd_dom_sf"/>
</dbReference>
<dbReference type="SUPFAM" id="SSF55681">
    <property type="entry name" value="Class II aaRS and biotin synthetases"/>
    <property type="match status" value="1"/>
</dbReference>
<keyword evidence="3 10" id="KW-0963">Cytoplasm</keyword>
<comment type="subunit">
    <text evidence="2 10">Homodimer.</text>
</comment>
<keyword evidence="6 10" id="KW-0067">ATP-binding</keyword>
<dbReference type="InterPro" id="IPR023717">
    <property type="entry name" value="Pro-tRNA-Synthase_IIa_type1"/>
</dbReference>
<reference evidence="12" key="1">
    <citation type="submission" date="2019-12" db="EMBL/GenBank/DDBJ databases">
        <title>Comparative genomics gives insights into the taxonomy of the Azoarcus-Aromatoleum group and reveals separate origins of nif in the plant-associated Azoarcus and non-plant-associated Aromatoleum sub-groups.</title>
        <authorList>
            <person name="Lafos M."/>
            <person name="Maluk M."/>
            <person name="Batista M."/>
            <person name="Junghare M."/>
            <person name="Carmona M."/>
            <person name="Faoro H."/>
            <person name="Cruz L.M."/>
            <person name="Battistoni F."/>
            <person name="De Souza E."/>
            <person name="Pedrosa F."/>
            <person name="Chen W.-M."/>
            <person name="Poole P.S."/>
            <person name="Dixon R.A."/>
            <person name="James E.K."/>
        </authorList>
    </citation>
    <scope>NUCLEOTIDE SEQUENCE</scope>
    <source>
        <strain evidence="12">LuFRes1</strain>
    </source>
</reference>
<organism evidence="12 13">
    <name type="scientific">Aromatoleum anaerobium</name>
    <dbReference type="NCBI Taxonomy" id="182180"/>
    <lineage>
        <taxon>Bacteria</taxon>
        <taxon>Pseudomonadati</taxon>
        <taxon>Pseudomonadota</taxon>
        <taxon>Betaproteobacteria</taxon>
        <taxon>Rhodocyclales</taxon>
        <taxon>Rhodocyclaceae</taxon>
        <taxon>Aromatoleum</taxon>
    </lineage>
</organism>
<evidence type="ECO:0000256" key="2">
    <source>
        <dbReference type="ARBA" id="ARBA00011738"/>
    </source>
</evidence>
<evidence type="ECO:0000256" key="9">
    <source>
        <dbReference type="ARBA" id="ARBA00047671"/>
    </source>
</evidence>
<proteinExistence type="inferred from homology"/>
<keyword evidence="7 10" id="KW-0648">Protein biosynthesis</keyword>
<gene>
    <name evidence="10" type="primary">proS</name>
    <name evidence="12" type="ORF">GO606_05455</name>
</gene>
<dbReference type="InterPro" id="IPR033730">
    <property type="entry name" value="ProRS_core_prok"/>
</dbReference>
<evidence type="ECO:0000256" key="10">
    <source>
        <dbReference type="HAMAP-Rule" id="MF_01569"/>
    </source>
</evidence>
<dbReference type="InterPro" id="IPR036754">
    <property type="entry name" value="YbaK/aa-tRNA-synt-asso_dom_sf"/>
</dbReference>
<dbReference type="EMBL" id="WTVG01000010">
    <property type="protein sequence ID" value="NMG24182.1"/>
    <property type="molecule type" value="Genomic_DNA"/>
</dbReference>